<feature type="region of interest" description="Disordered" evidence="5">
    <location>
        <begin position="564"/>
        <end position="602"/>
    </location>
</feature>
<dbReference type="Proteomes" id="UP000054144">
    <property type="component" value="Unassembled WGS sequence"/>
</dbReference>
<keyword evidence="7" id="KW-1185">Reference proteome</keyword>
<dbReference type="GO" id="GO:0006397">
    <property type="term" value="P:mRNA processing"/>
    <property type="evidence" value="ECO:0007669"/>
    <property type="project" value="UniProtKB-KW"/>
</dbReference>
<dbReference type="Gene3D" id="6.10.140.2030">
    <property type="match status" value="1"/>
</dbReference>
<dbReference type="Pfam" id="PF06058">
    <property type="entry name" value="DCP1"/>
    <property type="match status" value="1"/>
</dbReference>
<organism evidence="6 7">
    <name type="scientific">Fistulina hepatica ATCC 64428</name>
    <dbReference type="NCBI Taxonomy" id="1128425"/>
    <lineage>
        <taxon>Eukaryota</taxon>
        <taxon>Fungi</taxon>
        <taxon>Dikarya</taxon>
        <taxon>Basidiomycota</taxon>
        <taxon>Agaricomycotina</taxon>
        <taxon>Agaricomycetes</taxon>
        <taxon>Agaricomycetidae</taxon>
        <taxon>Agaricales</taxon>
        <taxon>Fistulinaceae</taxon>
        <taxon>Fistulina</taxon>
    </lineage>
</organism>
<dbReference type="InterPro" id="IPR010334">
    <property type="entry name" value="Dcp1"/>
</dbReference>
<evidence type="ECO:0000256" key="2">
    <source>
        <dbReference type="ARBA" id="ARBA00008778"/>
    </source>
</evidence>
<dbReference type="EMBL" id="KN881952">
    <property type="protein sequence ID" value="KIY47320.1"/>
    <property type="molecule type" value="Genomic_DNA"/>
</dbReference>
<evidence type="ECO:0000256" key="1">
    <source>
        <dbReference type="ARBA" id="ARBA00004496"/>
    </source>
</evidence>
<comment type="subcellular location">
    <subcellularLocation>
        <location evidence="1">Cytoplasm</location>
    </subcellularLocation>
</comment>
<feature type="compositionally biased region" description="Polar residues" evidence="5">
    <location>
        <begin position="564"/>
        <end position="575"/>
    </location>
</feature>
<feature type="region of interest" description="Disordered" evidence="5">
    <location>
        <begin position="495"/>
        <end position="515"/>
    </location>
</feature>
<evidence type="ECO:0000256" key="5">
    <source>
        <dbReference type="SAM" id="MobiDB-lite"/>
    </source>
</evidence>
<dbReference type="GO" id="GO:0000290">
    <property type="term" value="P:deadenylation-dependent decapping of nuclear-transcribed mRNA"/>
    <property type="evidence" value="ECO:0007669"/>
    <property type="project" value="InterPro"/>
</dbReference>
<accession>A0A0D7A9I4</accession>
<feature type="compositionally biased region" description="Polar residues" evidence="5">
    <location>
        <begin position="583"/>
        <end position="594"/>
    </location>
</feature>
<evidence type="ECO:0000313" key="6">
    <source>
        <dbReference type="EMBL" id="KIY47320.1"/>
    </source>
</evidence>
<dbReference type="PANTHER" id="PTHR16290">
    <property type="entry name" value="TRANSCRIPTION FACTOR SMIF DECAPPING ENZYME DCP1"/>
    <property type="match status" value="1"/>
</dbReference>
<gene>
    <name evidence="6" type="ORF">FISHEDRAFT_59741</name>
</gene>
<dbReference type="GO" id="GO:0000932">
    <property type="term" value="C:P-body"/>
    <property type="evidence" value="ECO:0007669"/>
    <property type="project" value="TreeGrafter"/>
</dbReference>
<feature type="region of interest" description="Disordered" evidence="5">
    <location>
        <begin position="343"/>
        <end position="371"/>
    </location>
</feature>
<feature type="compositionally biased region" description="Low complexity" evidence="5">
    <location>
        <begin position="14"/>
        <end position="25"/>
    </location>
</feature>
<comment type="similarity">
    <text evidence="2">Belongs to the DCP1 family.</text>
</comment>
<evidence type="ECO:0000256" key="4">
    <source>
        <dbReference type="ARBA" id="ARBA00022664"/>
    </source>
</evidence>
<dbReference type="GO" id="GO:0003729">
    <property type="term" value="F:mRNA binding"/>
    <property type="evidence" value="ECO:0007669"/>
    <property type="project" value="TreeGrafter"/>
</dbReference>
<feature type="compositionally biased region" description="Low complexity" evidence="5">
    <location>
        <begin position="345"/>
        <end position="359"/>
    </location>
</feature>
<dbReference type="GO" id="GO:0008047">
    <property type="term" value="F:enzyme activator activity"/>
    <property type="evidence" value="ECO:0007669"/>
    <property type="project" value="InterPro"/>
</dbReference>
<keyword evidence="4" id="KW-0507">mRNA processing</keyword>
<dbReference type="Gene3D" id="2.30.29.30">
    <property type="entry name" value="Pleckstrin-homology domain (PH domain)/Phosphotyrosine-binding domain (PTB)"/>
    <property type="match status" value="1"/>
</dbReference>
<dbReference type="AlphaFoldDB" id="A0A0D7A9I4"/>
<evidence type="ECO:0008006" key="8">
    <source>
        <dbReference type="Google" id="ProtNLM"/>
    </source>
</evidence>
<feature type="region of interest" description="Disordered" evidence="5">
    <location>
        <begin position="433"/>
        <end position="477"/>
    </location>
</feature>
<proteinExistence type="inferred from homology"/>
<dbReference type="GO" id="GO:0031087">
    <property type="term" value="P:deadenylation-independent decapping of nuclear-transcribed mRNA"/>
    <property type="evidence" value="ECO:0007669"/>
    <property type="project" value="TreeGrafter"/>
</dbReference>
<keyword evidence="3" id="KW-0963">Cytoplasm</keyword>
<evidence type="ECO:0000256" key="3">
    <source>
        <dbReference type="ARBA" id="ARBA00022490"/>
    </source>
</evidence>
<reference evidence="6 7" key="1">
    <citation type="journal article" date="2015" name="Fungal Genet. Biol.">
        <title>Evolution of novel wood decay mechanisms in Agaricales revealed by the genome sequences of Fistulina hepatica and Cylindrobasidium torrendii.</title>
        <authorList>
            <person name="Floudas D."/>
            <person name="Held B.W."/>
            <person name="Riley R."/>
            <person name="Nagy L.G."/>
            <person name="Koehler G."/>
            <person name="Ransdell A.S."/>
            <person name="Younus H."/>
            <person name="Chow J."/>
            <person name="Chiniquy J."/>
            <person name="Lipzen A."/>
            <person name="Tritt A."/>
            <person name="Sun H."/>
            <person name="Haridas S."/>
            <person name="LaButti K."/>
            <person name="Ohm R.A."/>
            <person name="Kues U."/>
            <person name="Blanchette R.A."/>
            <person name="Grigoriev I.V."/>
            <person name="Minto R.E."/>
            <person name="Hibbett D.S."/>
        </authorList>
    </citation>
    <scope>NUCLEOTIDE SEQUENCE [LARGE SCALE GENOMIC DNA]</scope>
    <source>
        <strain evidence="6 7">ATCC 64428</strain>
    </source>
</reference>
<evidence type="ECO:0000313" key="7">
    <source>
        <dbReference type="Proteomes" id="UP000054144"/>
    </source>
</evidence>
<dbReference type="InterPro" id="IPR011993">
    <property type="entry name" value="PH-like_dom_sf"/>
</dbReference>
<sequence>MARHTNGRSARIDPQQQQRPVAQAVSYDDEGEPAVTVSKEARYQSNLRRLRRRDPAIESIFCQFSHVCVFHSPNGTEKKWEKRGYEGAMFLYERSAYPPYGIYVLNRQGLVDFMQNIYPEDKMGPDGALVGIRQYPRWTQARIQKVHEKDPHADRFSPLFKLDPAQKLPAEVDDPNEPSQLVGLWCEDENLLKILLRLQYYIKQCRPYPKKYRYPICVDCDPRFELKVELDFARTGRNAVAVNGLFAKMNKSATKMTAESSAQGEPVTASSSSPTLDAMFANMQQCTPTSGPDLLKSIFDSARTTPAAVTQPEPTPTPPATAIHATAAPHVLTQNVLSTLLFRGSPSSSTQSATHSSSQEGDDEGGSSAHVLDSDSSYLSFSFTEDSDSQSVDVSQDARPAFLQDLFRSASGAPTSAAVHSSSSVATLRQPDADYHHRDPSISSDLPQAAGDFPDGEGGALSGTSANGSGDGDGDGDVILELDFADTSALSDPEAFNRKAMKNRKNKKAKRGVPAVDASSVANGYKGKSKAGDYSHFIPDVRQQQRDSIKAQIFQDFRETAGSKANFSSEDSSFSYARAPNSGPATPSPGSSRDGSPIMFSPPFASKAPVRIATVASAEIKPPVAEPTPPSSLNSIDLFALLDLKPPNVKPSPPVSNGVASGAVSKTNGNGVAPSTVVSTADVQTTAPTIQPCRTDSDTTLRNILIDSILAQAQMRQTNPPLAQKDLMRTLMTLIHTDKSFVDSLYQEYLRRAG</sequence>
<dbReference type="SUPFAM" id="SSF50729">
    <property type="entry name" value="PH domain-like"/>
    <property type="match status" value="1"/>
</dbReference>
<dbReference type="OrthoDB" id="440673at2759"/>
<feature type="compositionally biased region" description="Basic residues" evidence="5">
    <location>
        <begin position="499"/>
        <end position="511"/>
    </location>
</feature>
<protein>
    <recommendedName>
        <fullName evidence="8">mRNA-decapping enzyme C-terminal domain-containing protein</fullName>
    </recommendedName>
</protein>
<dbReference type="PANTHER" id="PTHR16290:SF0">
    <property type="entry name" value="DECAPPING PROTEIN 1, ISOFORM A"/>
    <property type="match status" value="1"/>
</dbReference>
<name>A0A0D7A9I4_9AGAR</name>
<feature type="region of interest" description="Disordered" evidence="5">
    <location>
        <begin position="1"/>
        <end position="32"/>
    </location>
</feature>